<evidence type="ECO:0000313" key="1">
    <source>
        <dbReference type="EMBL" id="QLJ52921.1"/>
    </source>
</evidence>
<dbReference type="Proteomes" id="UP000510821">
    <property type="component" value="Chromosome"/>
</dbReference>
<dbReference type="EMBL" id="CP058998">
    <property type="protein sequence ID" value="QLJ52921.1"/>
    <property type="molecule type" value="Genomic_DNA"/>
</dbReference>
<dbReference type="KEGG" id="flt:Sv326_0746"/>
<reference evidence="2" key="1">
    <citation type="submission" date="2020-07" db="EMBL/GenBank/DDBJ databases">
        <title>Metabolic diversity and evolutionary history of the archaeal phylum ###Micrarchaeota### uncovered from a freshwater lake metagenome.</title>
        <authorList>
            <person name="Kadnikov V.V."/>
            <person name="Savvichev A.S."/>
            <person name="Mardanov A.V."/>
            <person name="Beletsky A.V."/>
            <person name="Chupakov A.V."/>
            <person name="Kokryatskaya N.M."/>
            <person name="Pimenov N.V."/>
            <person name="Ravin N.V."/>
        </authorList>
    </citation>
    <scope>NUCLEOTIDE SEQUENCE [LARGE SCALE GENOMIC DNA]</scope>
</reference>
<protein>
    <submittedName>
        <fullName evidence="1">Uncharacterized protein</fullName>
    </submittedName>
</protein>
<dbReference type="AlphaFoldDB" id="A0A7D6BT29"/>
<evidence type="ECO:0000313" key="2">
    <source>
        <dbReference type="Proteomes" id="UP000510821"/>
    </source>
</evidence>
<accession>A0A7D6BT29</accession>
<organism evidence="1 2">
    <name type="scientific">Fermentimicrarchaeum limneticum</name>
    <dbReference type="NCBI Taxonomy" id="2795018"/>
    <lineage>
        <taxon>Archaea</taxon>
        <taxon>Candidatus Micrarchaeota</taxon>
        <taxon>Candidatus Fermentimicrarchaeales</taxon>
        <taxon>Candidatus Fermentimicrarchaeaceae</taxon>
        <taxon>Candidatus Fermentimicrarchaeum</taxon>
    </lineage>
</organism>
<name>A0A7D6BT29_FERL1</name>
<sequence length="210" mass="23426">MAVTVKEELAKHHGTEAAELVAEIRGKPNEAIKKKMMDFAEANGSNNQKVAGLTGALLEGFRRTKDNNHKATYGSALIYLASSMNERGEALMKQLDKLNEDIKKKGDAPQWVVPREKIEDMNAFYHDLLGMNITKNNESMLMIRKGALPVEASEGFMKVLLDVYYRSGYAVGIKNVIDGVTYNLTIGIDEIQDRINRAKNQYEFAGLKAK</sequence>
<proteinExistence type="predicted"/>
<gene>
    <name evidence="1" type="ORF">Sv326_0746</name>
</gene>